<comment type="caution">
    <text evidence="2">The sequence shown here is derived from an EMBL/GenBank/DDBJ whole genome shotgun (WGS) entry which is preliminary data.</text>
</comment>
<dbReference type="GO" id="GO:0055085">
    <property type="term" value="P:transmembrane transport"/>
    <property type="evidence" value="ECO:0007669"/>
    <property type="project" value="InterPro"/>
</dbReference>
<organism evidence="2">
    <name type="scientific">candidate division WOR-3 bacterium</name>
    <dbReference type="NCBI Taxonomy" id="2052148"/>
    <lineage>
        <taxon>Bacteria</taxon>
        <taxon>Bacteria division WOR-3</taxon>
    </lineage>
</organism>
<accession>A0A7C2K1X8</accession>
<evidence type="ECO:0000313" key="2">
    <source>
        <dbReference type="EMBL" id="HEN28266.1"/>
    </source>
</evidence>
<dbReference type="EMBL" id="DSOL01000182">
    <property type="protein sequence ID" value="HEN28266.1"/>
    <property type="molecule type" value="Genomic_DNA"/>
</dbReference>
<dbReference type="CDD" id="cd13665">
    <property type="entry name" value="PBP2_TRAP_Dctp3_4"/>
    <property type="match status" value="1"/>
</dbReference>
<dbReference type="InterPro" id="IPR038404">
    <property type="entry name" value="TRAP_DctP_sf"/>
</dbReference>
<proteinExistence type="predicted"/>
<dbReference type="Gene3D" id="3.40.190.170">
    <property type="entry name" value="Bacterial extracellular solute-binding protein, family 7"/>
    <property type="match status" value="1"/>
</dbReference>
<dbReference type="PANTHER" id="PTHR33376:SF15">
    <property type="entry name" value="BLL6794 PROTEIN"/>
    <property type="match status" value="1"/>
</dbReference>
<name>A0A7C2K1X8_UNCW3</name>
<keyword evidence="1" id="KW-0732">Signal</keyword>
<dbReference type="SUPFAM" id="SSF53850">
    <property type="entry name" value="Periplasmic binding protein-like II"/>
    <property type="match status" value="1"/>
</dbReference>
<protein>
    <submittedName>
        <fullName evidence="2">TRAP transporter substrate-binding protein</fullName>
    </submittedName>
</protein>
<reference evidence="2" key="1">
    <citation type="journal article" date="2020" name="mSystems">
        <title>Genome- and Community-Level Interaction Insights into Carbon Utilization and Element Cycling Functions of Hydrothermarchaeota in Hydrothermal Sediment.</title>
        <authorList>
            <person name="Zhou Z."/>
            <person name="Liu Y."/>
            <person name="Xu W."/>
            <person name="Pan J."/>
            <person name="Luo Z.H."/>
            <person name="Li M."/>
        </authorList>
    </citation>
    <scope>NUCLEOTIDE SEQUENCE [LARGE SCALE GENOMIC DNA]</scope>
    <source>
        <strain evidence="2">SpSt-34</strain>
    </source>
</reference>
<dbReference type="NCBIfam" id="NF037995">
    <property type="entry name" value="TRAP_S1"/>
    <property type="match status" value="1"/>
</dbReference>
<dbReference type="AlphaFoldDB" id="A0A7C2K1X8"/>
<dbReference type="PANTHER" id="PTHR33376">
    <property type="match status" value="1"/>
</dbReference>
<evidence type="ECO:0000256" key="1">
    <source>
        <dbReference type="ARBA" id="ARBA00022729"/>
    </source>
</evidence>
<sequence>MKLKNCQKFCALLFVGILSLVFFAFTITSHATDKIQLRFATVFSQTHLHTVLNQMFADEIKKRTNGKVEITIYPVGTLAAPAKVYDAVVQGIADIGMSCPLWVAGRFPLSEIFEMPSEIPSAWVTTKTYADLFNKFTFKEYEEVHILYLHGPGRNVIATKNKPVYKLEDLKGLTLRTSGSTVDLIKAWGAVPRAMPMSEVYEALQKGVVDGNFAVPEVLKGWNVAELVKYVTIPPISTSSCQFVAMNKKKWESLPADVKKVFTELSNEYAERQAYVWMYYDKIGLDYFKSLPGRQVIVIPKEEKEKWEKPARVVLEKYIADKERMGLPMKDYVKYFFERVAYYMERQPSEEEAVKWVESHLIKK</sequence>
<gene>
    <name evidence="2" type="ORF">ENQ77_06415</name>
</gene>
<dbReference type="InterPro" id="IPR018389">
    <property type="entry name" value="DctP_fam"/>
</dbReference>
<dbReference type="Pfam" id="PF03480">
    <property type="entry name" value="DctP"/>
    <property type="match status" value="1"/>
</dbReference>